<gene>
    <name evidence="1" type="ORF">IC235_17365</name>
</gene>
<organism evidence="1 2">
    <name type="scientific">Hymenobacter montanus</name>
    <dbReference type="NCBI Taxonomy" id="2771359"/>
    <lineage>
        <taxon>Bacteria</taxon>
        <taxon>Pseudomonadati</taxon>
        <taxon>Bacteroidota</taxon>
        <taxon>Cytophagia</taxon>
        <taxon>Cytophagales</taxon>
        <taxon>Hymenobacteraceae</taxon>
        <taxon>Hymenobacter</taxon>
    </lineage>
</organism>
<protein>
    <submittedName>
        <fullName evidence="1">Uncharacterized protein</fullName>
    </submittedName>
</protein>
<comment type="caution">
    <text evidence="1">The sequence shown here is derived from an EMBL/GenBank/DDBJ whole genome shotgun (WGS) entry which is preliminary data.</text>
</comment>
<dbReference type="EMBL" id="JACXAD010000022">
    <property type="protein sequence ID" value="MBD2769662.1"/>
    <property type="molecule type" value="Genomic_DNA"/>
</dbReference>
<sequence length="226" mass="25792">MRQVDSIGWVWPPLAGRFGFARRIDLTHPDTLGQDLAEQGYPSYRAFQRADSLNTDGLEVVADYRHELVYQRPGAFPANLAHLFPARRTYPVYVANSTSHPKLLYGKDKHVFAVQEALDRAGRWRPIESQGPDFCGNGHWILKIRPRQMAVFLVDKYAGNFATMLRVRVQNGESRYVSAPFAGRISEGQFRLPLRDYEVLKRNLSAVDDFYYGAVPAVVDSIQLRY</sequence>
<accession>A0A927GKK7</accession>
<reference evidence="1" key="1">
    <citation type="submission" date="2020-09" db="EMBL/GenBank/DDBJ databases">
        <authorList>
            <person name="Kim M.K."/>
        </authorList>
    </citation>
    <scope>NUCLEOTIDE SEQUENCE</scope>
    <source>
        <strain evidence="1">BT664</strain>
    </source>
</reference>
<evidence type="ECO:0000313" key="2">
    <source>
        <dbReference type="Proteomes" id="UP000612233"/>
    </source>
</evidence>
<name>A0A927GKK7_9BACT</name>
<proteinExistence type="predicted"/>
<dbReference type="AlphaFoldDB" id="A0A927GKK7"/>
<dbReference type="RefSeq" id="WP_191006471.1">
    <property type="nucleotide sequence ID" value="NZ_JACXAD010000022.1"/>
</dbReference>
<keyword evidence="2" id="KW-1185">Reference proteome</keyword>
<evidence type="ECO:0000313" key="1">
    <source>
        <dbReference type="EMBL" id="MBD2769662.1"/>
    </source>
</evidence>
<dbReference type="Proteomes" id="UP000612233">
    <property type="component" value="Unassembled WGS sequence"/>
</dbReference>